<proteinExistence type="predicted"/>
<organism evidence="2 3">
    <name type="scientific">Alloscardovia venturai</name>
    <dbReference type="NCBI Taxonomy" id="1769421"/>
    <lineage>
        <taxon>Bacteria</taxon>
        <taxon>Bacillati</taxon>
        <taxon>Actinomycetota</taxon>
        <taxon>Actinomycetes</taxon>
        <taxon>Bifidobacteriales</taxon>
        <taxon>Bifidobacteriaceae</taxon>
        <taxon>Alloscardovia</taxon>
    </lineage>
</organism>
<dbReference type="InterPro" id="IPR045864">
    <property type="entry name" value="aa-tRNA-synth_II/BPL/LPL"/>
</dbReference>
<keyword evidence="2" id="KW-0436">Ligase</keyword>
<keyword evidence="3" id="KW-1185">Reference proteome</keyword>
<reference evidence="3" key="1">
    <citation type="journal article" date="2019" name="Int. J. Syst. Evol. Microbiol.">
        <title>The Global Catalogue of Microorganisms (GCM) 10K type strain sequencing project: providing services to taxonomists for standard genome sequencing and annotation.</title>
        <authorList>
            <consortium name="The Broad Institute Genomics Platform"/>
            <consortium name="The Broad Institute Genome Sequencing Center for Infectious Disease"/>
            <person name="Wu L."/>
            <person name="Ma J."/>
        </authorList>
    </citation>
    <scope>NUCLEOTIDE SEQUENCE [LARGE SCALE GENOMIC DNA]</scope>
    <source>
        <strain evidence="3">CCM 8604</strain>
    </source>
</reference>
<dbReference type="Gene3D" id="3.30.390.50">
    <property type="entry name" value="CO dehydrogenase flavoprotein, C-terminal domain"/>
    <property type="match status" value="1"/>
</dbReference>
<dbReference type="CDD" id="cd16443">
    <property type="entry name" value="LplA"/>
    <property type="match status" value="1"/>
</dbReference>
<name>A0ABW2Y8B0_9BIFI</name>
<gene>
    <name evidence="2" type="ORF">ACFQY8_00805</name>
</gene>
<dbReference type="Gene3D" id="3.30.930.10">
    <property type="entry name" value="Bira Bifunctional Protein, Domain 2"/>
    <property type="match status" value="1"/>
</dbReference>
<dbReference type="PROSITE" id="PS51733">
    <property type="entry name" value="BPL_LPL_CATALYTIC"/>
    <property type="match status" value="1"/>
</dbReference>
<sequence length="411" mass="46153">MRDWHKLTSYRGACKVPGGKLVAVQLWYAQGRLCRVQLDGDFFIDSVEDPSAVVEYMEKLLVVASAHKAVETVQERYPSAQLVGLTAEAIECAMNKAAEQANREMRPYEELTPHTQERPTSTVVQGSGLRIPYLSAVSRDGEKIEQLCFTWNNYDFDIIGDPQPRSPAMHMALDEILARDVARGARKPTLRFWQWDSNAVIIGLHQSVSNEVDRVRAKAHNFTVVRRMTGGGAMFVEPGNTITYSLYVPADFLDGLSGYEAYKRCDEWVILALQHVGIEARYKPLNDITSAAGKIGGAAQRRYRASHATGGSVLHHVTMAYDIDAAKMVEVLRISREKMSDKPVKSAVKRVDPLRSQTQLSRDELWHALENQAKTIIPHIRESKLDAQTTERAQLLAAEKYSSDEWTNRIP</sequence>
<protein>
    <submittedName>
        <fullName evidence="2">Biotin/lipoate A/B protein ligase family protein</fullName>
    </submittedName>
</protein>
<dbReference type="Pfam" id="PF21948">
    <property type="entry name" value="LplA-B_cat"/>
    <property type="match status" value="1"/>
</dbReference>
<evidence type="ECO:0000259" key="1">
    <source>
        <dbReference type="PROSITE" id="PS51733"/>
    </source>
</evidence>
<dbReference type="PANTHER" id="PTHR43679:SF2">
    <property type="entry name" value="OCTANOYL-[GCVH]:PROTEIN N-OCTANOYLTRANSFERASE"/>
    <property type="match status" value="1"/>
</dbReference>
<dbReference type="SUPFAM" id="SSF55681">
    <property type="entry name" value="Class II aaRS and biotin synthetases"/>
    <property type="match status" value="1"/>
</dbReference>
<dbReference type="PANTHER" id="PTHR43679">
    <property type="entry name" value="OCTANOYLTRANSFERASE LIPM-RELATED"/>
    <property type="match status" value="1"/>
</dbReference>
<evidence type="ECO:0000313" key="2">
    <source>
        <dbReference type="EMBL" id="MFD0704297.1"/>
    </source>
</evidence>
<comment type="caution">
    <text evidence="2">The sequence shown here is derived from an EMBL/GenBank/DDBJ whole genome shotgun (WGS) entry which is preliminary data.</text>
</comment>
<dbReference type="Proteomes" id="UP001597036">
    <property type="component" value="Unassembled WGS sequence"/>
</dbReference>
<dbReference type="InterPro" id="IPR004143">
    <property type="entry name" value="BPL_LPL_catalytic"/>
</dbReference>
<dbReference type="RefSeq" id="WP_377937684.1">
    <property type="nucleotide sequence ID" value="NZ_JBHTHQ010000006.1"/>
</dbReference>
<dbReference type="InterPro" id="IPR050664">
    <property type="entry name" value="Octanoyltrans_LipM/LipL"/>
</dbReference>
<dbReference type="EMBL" id="JBHTHQ010000006">
    <property type="protein sequence ID" value="MFD0704297.1"/>
    <property type="molecule type" value="Genomic_DNA"/>
</dbReference>
<dbReference type="GO" id="GO:0016874">
    <property type="term" value="F:ligase activity"/>
    <property type="evidence" value="ECO:0007669"/>
    <property type="project" value="UniProtKB-KW"/>
</dbReference>
<evidence type="ECO:0000313" key="3">
    <source>
        <dbReference type="Proteomes" id="UP001597036"/>
    </source>
</evidence>
<feature type="domain" description="BPL/LPL catalytic" evidence="1">
    <location>
        <begin position="184"/>
        <end position="370"/>
    </location>
</feature>
<accession>A0ABW2Y8B0</accession>